<gene>
    <name evidence="1 4" type="primary">sfsA</name>
    <name evidence="4" type="ORF">H8705_12600</name>
</gene>
<dbReference type="CDD" id="cd22359">
    <property type="entry name" value="SfsA-like_bacterial"/>
    <property type="match status" value="1"/>
</dbReference>
<proteinExistence type="inferred from homology"/>
<dbReference type="Gene3D" id="3.40.1350.60">
    <property type="match status" value="1"/>
</dbReference>
<name>A0A926EPJ6_9FIRM</name>
<dbReference type="RefSeq" id="WP_262396142.1">
    <property type="nucleotide sequence ID" value="NZ_JACRTD010000011.1"/>
</dbReference>
<reference evidence="4" key="1">
    <citation type="submission" date="2020-08" db="EMBL/GenBank/DDBJ databases">
        <title>Genome public.</title>
        <authorList>
            <person name="Liu C."/>
            <person name="Sun Q."/>
        </authorList>
    </citation>
    <scope>NUCLEOTIDE SEQUENCE</scope>
    <source>
        <strain evidence="4">NSJ-64</strain>
    </source>
</reference>
<evidence type="ECO:0000313" key="4">
    <source>
        <dbReference type="EMBL" id="MBC8586421.1"/>
    </source>
</evidence>
<dbReference type="PANTHER" id="PTHR30545">
    <property type="entry name" value="SUGAR FERMENTATION STIMULATION PROTEIN A"/>
    <property type="match status" value="1"/>
</dbReference>
<dbReference type="Proteomes" id="UP000623678">
    <property type="component" value="Unassembled WGS sequence"/>
</dbReference>
<comment type="similarity">
    <text evidence="1">Belongs to the SfsA family.</text>
</comment>
<feature type="domain" description="Sugar fermentation stimulation protein C-terminal" evidence="2">
    <location>
        <begin position="80"/>
        <end position="213"/>
    </location>
</feature>
<keyword evidence="5" id="KW-1185">Reference proteome</keyword>
<dbReference type="AlphaFoldDB" id="A0A926EPJ6"/>
<dbReference type="PANTHER" id="PTHR30545:SF2">
    <property type="entry name" value="SUGAR FERMENTATION STIMULATION PROTEIN A"/>
    <property type="match status" value="1"/>
</dbReference>
<evidence type="ECO:0000259" key="2">
    <source>
        <dbReference type="Pfam" id="PF03749"/>
    </source>
</evidence>
<evidence type="ECO:0000313" key="5">
    <source>
        <dbReference type="Proteomes" id="UP000623678"/>
    </source>
</evidence>
<dbReference type="InterPro" id="IPR040452">
    <property type="entry name" value="SfsA_C"/>
</dbReference>
<dbReference type="Pfam" id="PF17746">
    <property type="entry name" value="SfsA_N"/>
    <property type="match status" value="1"/>
</dbReference>
<organism evidence="4 5">
    <name type="scientific">Youxingia wuxianensis</name>
    <dbReference type="NCBI Taxonomy" id="2763678"/>
    <lineage>
        <taxon>Bacteria</taxon>
        <taxon>Bacillati</taxon>
        <taxon>Bacillota</taxon>
        <taxon>Clostridia</taxon>
        <taxon>Eubacteriales</taxon>
        <taxon>Oscillospiraceae</taxon>
        <taxon>Youxingia</taxon>
    </lineage>
</organism>
<evidence type="ECO:0000256" key="1">
    <source>
        <dbReference type="HAMAP-Rule" id="MF_00095"/>
    </source>
</evidence>
<evidence type="ECO:0000259" key="3">
    <source>
        <dbReference type="Pfam" id="PF17746"/>
    </source>
</evidence>
<dbReference type="GO" id="GO:0003677">
    <property type="term" value="F:DNA binding"/>
    <property type="evidence" value="ECO:0007669"/>
    <property type="project" value="InterPro"/>
</dbReference>
<dbReference type="HAMAP" id="MF_00095">
    <property type="entry name" value="SfsA"/>
    <property type="match status" value="1"/>
</dbReference>
<dbReference type="EMBL" id="JACRTD010000011">
    <property type="protein sequence ID" value="MBC8586421.1"/>
    <property type="molecule type" value="Genomic_DNA"/>
</dbReference>
<dbReference type="InterPro" id="IPR041465">
    <property type="entry name" value="SfsA_N"/>
</dbReference>
<comment type="caution">
    <text evidence="4">The sequence shown here is derived from an EMBL/GenBank/DDBJ whole genome shotgun (WGS) entry which is preliminary data.</text>
</comment>
<dbReference type="Gene3D" id="2.40.50.580">
    <property type="match status" value="1"/>
</dbReference>
<dbReference type="NCBIfam" id="TIGR00230">
    <property type="entry name" value="sfsA"/>
    <property type="match status" value="1"/>
</dbReference>
<dbReference type="InterPro" id="IPR005224">
    <property type="entry name" value="SfsA"/>
</dbReference>
<sequence length="225" mass="25670">MVYENIRKARFLERPNRFIAQVELDGKKQICHVKNTGRCKELLVPGVEIYVQEHDNSARKTKYSLIAVQKGKRLINIDSQAPNKAAREWLEKGGLFPLTRLQPESRYHDSRLDFYLEGEGRRAFMEVKGVTLEEDGAVLFPDAPTQRGIKHLRELSGCVKEGYEAYLLFVIQMKGVSYFTPNRSTHPQFADALAQAQAQGVQLIAMDCQVTPERMVLADFVEIKL</sequence>
<feature type="domain" description="SfsA N-terminal OB" evidence="3">
    <location>
        <begin position="12"/>
        <end position="77"/>
    </location>
</feature>
<protein>
    <recommendedName>
        <fullName evidence="1">Sugar fermentation stimulation protein homolog</fullName>
    </recommendedName>
</protein>
<dbReference type="FunFam" id="2.40.50.580:FF:000002">
    <property type="entry name" value="Sugar fermentation stimulation protein homolog"/>
    <property type="match status" value="1"/>
</dbReference>
<dbReference type="Pfam" id="PF03749">
    <property type="entry name" value="SfsA"/>
    <property type="match status" value="1"/>
</dbReference>
<accession>A0A926EPJ6</accession>